<dbReference type="GO" id="GO:0005737">
    <property type="term" value="C:cytoplasm"/>
    <property type="evidence" value="ECO:0007669"/>
    <property type="project" value="UniProtKB-SubCell"/>
</dbReference>
<keyword evidence="3" id="KW-0963">Cytoplasm</keyword>
<dbReference type="Pfam" id="PF06969">
    <property type="entry name" value="HemN_C"/>
    <property type="match status" value="1"/>
</dbReference>
<dbReference type="SFLD" id="SFLDG01065">
    <property type="entry name" value="anaerobic_coproporphyrinogen-I"/>
    <property type="match status" value="1"/>
</dbReference>
<dbReference type="InterPro" id="IPR006638">
    <property type="entry name" value="Elp3/MiaA/NifB-like_rSAM"/>
</dbReference>
<keyword evidence="3" id="KW-0408">Iron</keyword>
<dbReference type="InterPro" id="IPR058240">
    <property type="entry name" value="rSAM_sf"/>
</dbReference>
<dbReference type="GO" id="GO:0051539">
    <property type="term" value="F:4 iron, 4 sulfur cluster binding"/>
    <property type="evidence" value="ECO:0007669"/>
    <property type="project" value="UniProtKB-UniRule"/>
</dbReference>
<evidence type="ECO:0000259" key="4">
    <source>
        <dbReference type="PROSITE" id="PS51918"/>
    </source>
</evidence>
<dbReference type="SFLD" id="SFLDS00029">
    <property type="entry name" value="Radical_SAM"/>
    <property type="match status" value="1"/>
</dbReference>
<reference evidence="5" key="2">
    <citation type="journal article" date="2021" name="PeerJ">
        <title>Extensive microbial diversity within the chicken gut microbiome revealed by metagenomics and culture.</title>
        <authorList>
            <person name="Gilroy R."/>
            <person name="Ravi A."/>
            <person name="Getino M."/>
            <person name="Pursley I."/>
            <person name="Horton D.L."/>
            <person name="Alikhan N.F."/>
            <person name="Baker D."/>
            <person name="Gharbi K."/>
            <person name="Hall N."/>
            <person name="Watson M."/>
            <person name="Adriaenssens E.M."/>
            <person name="Foster-Nyarko E."/>
            <person name="Jarju S."/>
            <person name="Secka A."/>
            <person name="Antonio M."/>
            <person name="Oren A."/>
            <person name="Chaudhuri R.R."/>
            <person name="La Ragione R."/>
            <person name="Hildebrand F."/>
            <person name="Pallen M.J."/>
        </authorList>
    </citation>
    <scope>NUCLEOTIDE SEQUENCE</scope>
    <source>
        <strain evidence="5">CHK181-108</strain>
    </source>
</reference>
<keyword evidence="3" id="KW-0349">Heme</keyword>
<dbReference type="SFLD" id="SFLDF00562">
    <property type="entry name" value="HemN-like__clustered_with_heat"/>
    <property type="match status" value="1"/>
</dbReference>
<dbReference type="AlphaFoldDB" id="A0A9D1KNN3"/>
<dbReference type="InterPro" id="IPR023404">
    <property type="entry name" value="rSAM_horseshoe"/>
</dbReference>
<dbReference type="SMART" id="SM00729">
    <property type="entry name" value="Elp3"/>
    <property type="match status" value="1"/>
</dbReference>
<sequence>MKGLYIHIPFCVRKCLYCDFVSVTDGGELFEKYIGAVLKEAEEYRGETADTVFIGGGTPTVLPPVLISRLLFGINKIFNIDADAEITCEANPGTLDADKASALKSGGVNRISLGVQSFNDNELKAIGRIHDAKTAYDTVCELSGYFSDISIDLMTALPNQDMESITKTLETAVSLPVTHISAYSLIIEDGTPLKKLYSEGKLHIPDEDADRDIYHFTVDFLKHHGFLRYEISNFAKRGFESRHNLKYWNCDEYIGLGAAAHSYAGNRRYSNTTSVAGYISGNNKREETMLSREDKISEFMMLGLRKSAGVSEAEFERRFGVRLTELFGKELNRFVSLGAMEYSSGRYFLTDRGIDVSNSIMCDFMI</sequence>
<dbReference type="PANTHER" id="PTHR13932">
    <property type="entry name" value="COPROPORPHYRINIGEN III OXIDASE"/>
    <property type="match status" value="1"/>
</dbReference>
<dbReference type="SFLD" id="SFLDF00288">
    <property type="entry name" value="HemN-like__clustered_with_nucl"/>
    <property type="match status" value="1"/>
</dbReference>
<name>A0A9D1KNN3_9FIRM</name>
<dbReference type="InterPro" id="IPR004559">
    <property type="entry name" value="HemW-like"/>
</dbReference>
<comment type="subcellular location">
    <subcellularLocation>
        <location evidence="3">Cytoplasm</location>
    </subcellularLocation>
</comment>
<dbReference type="Gene3D" id="3.80.30.20">
    <property type="entry name" value="tm_1862 like domain"/>
    <property type="match status" value="1"/>
</dbReference>
<proteinExistence type="inferred from homology"/>
<dbReference type="Proteomes" id="UP000824165">
    <property type="component" value="Unassembled WGS sequence"/>
</dbReference>
<keyword evidence="3" id="KW-0949">S-adenosyl-L-methionine</keyword>
<dbReference type="InterPro" id="IPR007197">
    <property type="entry name" value="rSAM"/>
</dbReference>
<comment type="caution">
    <text evidence="5">The sequence shown here is derived from an EMBL/GenBank/DDBJ whole genome shotgun (WGS) entry which is preliminary data.</text>
</comment>
<comment type="similarity">
    <text evidence="1">Belongs to the anaerobic coproporphyrinogen-III oxidase family. HemW subfamily.</text>
</comment>
<dbReference type="PROSITE" id="PS51918">
    <property type="entry name" value="RADICAL_SAM"/>
    <property type="match status" value="1"/>
</dbReference>
<dbReference type="SFLD" id="SFLDG01082">
    <property type="entry name" value="B12-binding_domain_containing"/>
    <property type="match status" value="1"/>
</dbReference>
<protein>
    <recommendedName>
        <fullName evidence="2 3">Heme chaperone HemW</fullName>
    </recommendedName>
</protein>
<evidence type="ECO:0000313" key="6">
    <source>
        <dbReference type="Proteomes" id="UP000824165"/>
    </source>
</evidence>
<dbReference type="InterPro" id="IPR010723">
    <property type="entry name" value="HemN_C"/>
</dbReference>
<comment type="function">
    <text evidence="3">Probably acts as a heme chaperone, transferring heme to an unknown acceptor. Binds one molecule of heme per monomer, possibly covalently. Binds 1 [4Fe-4S] cluster. The cluster is coordinated with 3 cysteines and an exchangeable S-adenosyl-L-methionine.</text>
</comment>
<gene>
    <name evidence="5" type="primary">hemW</name>
    <name evidence="5" type="ORF">IAA60_02255</name>
</gene>
<organism evidence="5 6">
    <name type="scientific">Candidatus Ornithomonoglobus intestinigallinarum</name>
    <dbReference type="NCBI Taxonomy" id="2840894"/>
    <lineage>
        <taxon>Bacteria</taxon>
        <taxon>Bacillati</taxon>
        <taxon>Bacillota</taxon>
        <taxon>Clostridia</taxon>
        <taxon>Candidatus Ornithomonoglobus</taxon>
    </lineage>
</organism>
<reference evidence="5" key="1">
    <citation type="submission" date="2020-10" db="EMBL/GenBank/DDBJ databases">
        <authorList>
            <person name="Gilroy R."/>
        </authorList>
    </citation>
    <scope>NUCLEOTIDE SEQUENCE</scope>
    <source>
        <strain evidence="5">CHK181-108</strain>
    </source>
</reference>
<dbReference type="GO" id="GO:0006779">
    <property type="term" value="P:porphyrin-containing compound biosynthetic process"/>
    <property type="evidence" value="ECO:0007669"/>
    <property type="project" value="InterPro"/>
</dbReference>
<feature type="domain" description="Radical SAM core" evidence="4">
    <location>
        <begin position="1"/>
        <end position="227"/>
    </location>
</feature>
<dbReference type="SUPFAM" id="SSF102114">
    <property type="entry name" value="Radical SAM enzymes"/>
    <property type="match status" value="1"/>
</dbReference>
<keyword evidence="3" id="KW-0004">4Fe-4S</keyword>
<evidence type="ECO:0000256" key="3">
    <source>
        <dbReference type="RuleBase" id="RU364116"/>
    </source>
</evidence>
<keyword evidence="3" id="KW-0479">Metal-binding</keyword>
<keyword evidence="3" id="KW-0411">Iron-sulfur</keyword>
<dbReference type="GO" id="GO:0004109">
    <property type="term" value="F:coproporphyrinogen oxidase activity"/>
    <property type="evidence" value="ECO:0007669"/>
    <property type="project" value="InterPro"/>
</dbReference>
<dbReference type="CDD" id="cd01335">
    <property type="entry name" value="Radical_SAM"/>
    <property type="match status" value="1"/>
</dbReference>
<evidence type="ECO:0000256" key="1">
    <source>
        <dbReference type="ARBA" id="ARBA00006100"/>
    </source>
</evidence>
<evidence type="ECO:0000313" key="5">
    <source>
        <dbReference type="EMBL" id="HIT84708.1"/>
    </source>
</evidence>
<dbReference type="GO" id="GO:0046872">
    <property type="term" value="F:metal ion binding"/>
    <property type="evidence" value="ECO:0007669"/>
    <property type="project" value="UniProtKB-UniRule"/>
</dbReference>
<dbReference type="PANTHER" id="PTHR13932:SF5">
    <property type="entry name" value="RADICAL S-ADENOSYL METHIONINE DOMAIN-CONTAINING PROTEIN 1, MITOCHONDRIAL"/>
    <property type="match status" value="1"/>
</dbReference>
<dbReference type="EMBL" id="DVLU01000019">
    <property type="protein sequence ID" value="HIT84708.1"/>
    <property type="molecule type" value="Genomic_DNA"/>
</dbReference>
<keyword evidence="3" id="KW-0143">Chaperone</keyword>
<dbReference type="InterPro" id="IPR034505">
    <property type="entry name" value="Coproporphyrinogen-III_oxidase"/>
</dbReference>
<evidence type="ECO:0000256" key="2">
    <source>
        <dbReference type="ARBA" id="ARBA00017228"/>
    </source>
</evidence>
<dbReference type="NCBIfam" id="TIGR00539">
    <property type="entry name" value="hemN_rel"/>
    <property type="match status" value="1"/>
</dbReference>
<dbReference type="Pfam" id="PF04055">
    <property type="entry name" value="Radical_SAM"/>
    <property type="match status" value="1"/>
</dbReference>
<accession>A0A9D1KNN3</accession>